<dbReference type="InterPro" id="IPR050951">
    <property type="entry name" value="Retrovirus_Pol_polyprotein"/>
</dbReference>
<dbReference type="InterPro" id="IPR043128">
    <property type="entry name" value="Rev_trsase/Diguanyl_cyclase"/>
</dbReference>
<accession>A0ABY6KH17</accession>
<dbReference type="InterPro" id="IPR036397">
    <property type="entry name" value="RNaseH_sf"/>
</dbReference>
<dbReference type="Gene3D" id="3.10.10.10">
    <property type="entry name" value="HIV Type 1 Reverse Transcriptase, subunit A, domain 1"/>
    <property type="match status" value="1"/>
</dbReference>
<dbReference type="PANTHER" id="PTHR37984:SF5">
    <property type="entry name" value="PROTEIN NYNRIN-LIKE"/>
    <property type="match status" value="1"/>
</dbReference>
<dbReference type="PANTHER" id="PTHR37984">
    <property type="entry name" value="PROTEIN CBG26694"/>
    <property type="match status" value="1"/>
</dbReference>
<dbReference type="Gene3D" id="3.30.70.270">
    <property type="match status" value="1"/>
</dbReference>
<proteinExistence type="predicted"/>
<evidence type="ECO:0000313" key="2">
    <source>
        <dbReference type="Proteomes" id="UP001235939"/>
    </source>
</evidence>
<dbReference type="SUPFAM" id="SSF53098">
    <property type="entry name" value="Ribonuclease H-like"/>
    <property type="match status" value="1"/>
</dbReference>
<protein>
    <submittedName>
        <fullName evidence="1">K02A2.6-like</fullName>
    </submittedName>
</protein>
<dbReference type="Gene3D" id="3.30.420.10">
    <property type="entry name" value="Ribonuclease H-like superfamily/Ribonuclease H"/>
    <property type="match status" value="1"/>
</dbReference>
<evidence type="ECO:0000313" key="1">
    <source>
        <dbReference type="EMBL" id="UYV67883.1"/>
    </source>
</evidence>
<dbReference type="Proteomes" id="UP001235939">
    <property type="component" value="Chromosome 05"/>
</dbReference>
<sequence>MTRYAITKAIPDGGAVETAKFLVEDDILKHGAPREMITERSRKKFHFSSNKRDQCSVRIVHRFTTACHPQTNGLTEIVAQKDWDQILPHVNFAYNTAKQEATGYTPFFLVHAREAETYIDAVLPYLPDETSDDYFGELVTRAEEARQHPNHAFYNHRRKIVDFTTRNILQSITRRMTLRKATEEILQVTEKLSEVTYGVEPVDPSPRSRKAKDIVHRLKQILSKYTDLFSSRLGRTNLEKHQIHTEDAKPIKHKPYRVSAKERTIIKNQIDEMLEEGIIRYNLQVPDPFPLYWSRYEMANSDFVKLNEVSVKDVYPNPRIDDVMDTLQGSKYFSAIDLKSGY</sequence>
<name>A0ABY6KH17_9ARAC</name>
<organism evidence="1 2">
    <name type="scientific">Cordylochernes scorpioides</name>
    <dbReference type="NCBI Taxonomy" id="51811"/>
    <lineage>
        <taxon>Eukaryota</taxon>
        <taxon>Metazoa</taxon>
        <taxon>Ecdysozoa</taxon>
        <taxon>Arthropoda</taxon>
        <taxon>Chelicerata</taxon>
        <taxon>Arachnida</taxon>
        <taxon>Pseudoscorpiones</taxon>
        <taxon>Cheliferoidea</taxon>
        <taxon>Chernetidae</taxon>
        <taxon>Cordylochernes</taxon>
    </lineage>
</organism>
<dbReference type="InterPro" id="IPR043502">
    <property type="entry name" value="DNA/RNA_pol_sf"/>
</dbReference>
<gene>
    <name evidence="1" type="ORF">LAZ67_5002379</name>
</gene>
<keyword evidence="2" id="KW-1185">Reference proteome</keyword>
<dbReference type="SUPFAM" id="SSF56672">
    <property type="entry name" value="DNA/RNA polymerases"/>
    <property type="match status" value="1"/>
</dbReference>
<dbReference type="InterPro" id="IPR012337">
    <property type="entry name" value="RNaseH-like_sf"/>
</dbReference>
<dbReference type="EMBL" id="CP092867">
    <property type="protein sequence ID" value="UYV67883.1"/>
    <property type="molecule type" value="Genomic_DNA"/>
</dbReference>
<reference evidence="1 2" key="1">
    <citation type="submission" date="2022-01" db="EMBL/GenBank/DDBJ databases">
        <title>A chromosomal length assembly of Cordylochernes scorpioides.</title>
        <authorList>
            <person name="Zeh D."/>
            <person name="Zeh J."/>
        </authorList>
    </citation>
    <scope>NUCLEOTIDE SEQUENCE [LARGE SCALE GENOMIC DNA]</scope>
    <source>
        <strain evidence="1">IN4F17</strain>
        <tissue evidence="1">Whole Body</tissue>
    </source>
</reference>